<name>A0ABT6N1D6_9SPHN</name>
<accession>A0ABT6N1D6</accession>
<feature type="chain" id="PRO_5045801929" description="PepSY domain-containing protein" evidence="1">
    <location>
        <begin position="23"/>
        <end position="128"/>
    </location>
</feature>
<dbReference type="EMBL" id="JARYGZ010000001">
    <property type="protein sequence ID" value="MDH7639106.1"/>
    <property type="molecule type" value="Genomic_DNA"/>
</dbReference>
<sequence length="128" mass="13755">MTKRFPVIGATLAAALATPALALPPLPDWQQLEAYHQQDKGIELAQRSVVTALPVGTPVETARAALAADGARCRPARHRPNAETCLIHQYSLLDGAADDVRWTLTLIEDQGRVSGILVDRSIDRHGSA</sequence>
<evidence type="ECO:0000256" key="1">
    <source>
        <dbReference type="SAM" id="SignalP"/>
    </source>
</evidence>
<comment type="caution">
    <text evidence="2">The sequence shown here is derived from an EMBL/GenBank/DDBJ whole genome shotgun (WGS) entry which is preliminary data.</text>
</comment>
<evidence type="ECO:0000313" key="3">
    <source>
        <dbReference type="Proteomes" id="UP001160625"/>
    </source>
</evidence>
<reference evidence="2" key="1">
    <citation type="submission" date="2023-04" db="EMBL/GenBank/DDBJ databases">
        <title>Sphingomonas sp. MAHUQ-71 isolated from rice field.</title>
        <authorList>
            <person name="Huq M.A."/>
        </authorList>
    </citation>
    <scope>NUCLEOTIDE SEQUENCE</scope>
    <source>
        <strain evidence="2">MAHUQ-71</strain>
    </source>
</reference>
<gene>
    <name evidence="2" type="ORF">QGN17_10225</name>
</gene>
<keyword evidence="3" id="KW-1185">Reference proteome</keyword>
<evidence type="ECO:0000313" key="2">
    <source>
        <dbReference type="EMBL" id="MDH7639106.1"/>
    </source>
</evidence>
<dbReference type="Proteomes" id="UP001160625">
    <property type="component" value="Unassembled WGS sequence"/>
</dbReference>
<dbReference type="RefSeq" id="WP_281044372.1">
    <property type="nucleotide sequence ID" value="NZ_JARYGZ010000001.1"/>
</dbReference>
<proteinExistence type="predicted"/>
<protein>
    <recommendedName>
        <fullName evidence="4">PepSY domain-containing protein</fullName>
    </recommendedName>
</protein>
<evidence type="ECO:0008006" key="4">
    <source>
        <dbReference type="Google" id="ProtNLM"/>
    </source>
</evidence>
<feature type="signal peptide" evidence="1">
    <location>
        <begin position="1"/>
        <end position="22"/>
    </location>
</feature>
<organism evidence="2 3">
    <name type="scientific">Sphingomonas oryzagri</name>
    <dbReference type="NCBI Taxonomy" id="3042314"/>
    <lineage>
        <taxon>Bacteria</taxon>
        <taxon>Pseudomonadati</taxon>
        <taxon>Pseudomonadota</taxon>
        <taxon>Alphaproteobacteria</taxon>
        <taxon>Sphingomonadales</taxon>
        <taxon>Sphingomonadaceae</taxon>
        <taxon>Sphingomonas</taxon>
    </lineage>
</organism>
<keyword evidence="1" id="KW-0732">Signal</keyword>